<keyword evidence="5" id="KW-1133">Transmembrane helix</keyword>
<dbReference type="GO" id="GO:0005886">
    <property type="term" value="C:plasma membrane"/>
    <property type="evidence" value="ECO:0007669"/>
    <property type="project" value="TreeGrafter"/>
</dbReference>
<dbReference type="EMBL" id="KU341444">
    <property type="protein sequence ID" value="AMP46325.1"/>
    <property type="molecule type" value="Genomic_DNA"/>
</dbReference>
<feature type="compositionally biased region" description="Polar residues" evidence="4">
    <location>
        <begin position="255"/>
        <end position="264"/>
    </location>
</feature>
<feature type="region of interest" description="Disordered" evidence="4">
    <location>
        <begin position="255"/>
        <end position="317"/>
    </location>
</feature>
<dbReference type="GO" id="GO:0005509">
    <property type="term" value="F:calcium ion binding"/>
    <property type="evidence" value="ECO:0007669"/>
    <property type="project" value="InterPro"/>
</dbReference>
<feature type="compositionally biased region" description="Low complexity" evidence="4">
    <location>
        <begin position="271"/>
        <end position="297"/>
    </location>
</feature>
<dbReference type="PANTHER" id="PTHR10502">
    <property type="entry name" value="ANNEXIN"/>
    <property type="match status" value="1"/>
</dbReference>
<sequence>MTQLMYDLQFMFFTEPQYILLGYIFIISFYQLIKFNIEYQQRIPFQMSCCASPENIPIVQTPFTDRGNPEPSKIQRIVEDIVKACKGLGTDEKKLISVTGECTGIERDAVSELYTKTYNKTLHGLFKSELSGKFEKMFLAMYTTRYVFWAEQIKEAVKGAGMDEKKLIDLLVSTGSEYAEVDRVFTQLYKKCIYETLSSECGNSCWGKLMKAFITNKRVAGNAQTIAEKLHKAAKGAGTDEKTFIELLTTTDQQTSRWTRSSPVPTKRSCARSSRPSSPARRSTPSSRYTTISSSRPASWPACSSRRSRVAAPTTTS</sequence>
<dbReference type="AlphaFoldDB" id="A0A142C674"/>
<dbReference type="GO" id="GO:0005737">
    <property type="term" value="C:cytoplasm"/>
    <property type="evidence" value="ECO:0007669"/>
    <property type="project" value="TreeGrafter"/>
</dbReference>
<evidence type="ECO:0000256" key="1">
    <source>
        <dbReference type="ARBA" id="ARBA00007831"/>
    </source>
</evidence>
<dbReference type="InterPro" id="IPR018502">
    <property type="entry name" value="Annexin_repeat"/>
</dbReference>
<proteinExistence type="inferred from homology"/>
<dbReference type="SMART" id="SM00335">
    <property type="entry name" value="ANX"/>
    <property type="match status" value="1"/>
</dbReference>
<evidence type="ECO:0000256" key="4">
    <source>
        <dbReference type="SAM" id="MobiDB-lite"/>
    </source>
</evidence>
<dbReference type="PRINTS" id="PR00196">
    <property type="entry name" value="ANNEXIN"/>
</dbReference>
<evidence type="ECO:0000256" key="2">
    <source>
        <dbReference type="ARBA" id="ARBA00022737"/>
    </source>
</evidence>
<keyword evidence="5" id="KW-0472">Membrane</keyword>
<comment type="similarity">
    <text evidence="1">Belongs to the annexin family.</text>
</comment>
<dbReference type="SUPFAM" id="SSF47874">
    <property type="entry name" value="Annexin"/>
    <property type="match status" value="1"/>
</dbReference>
<accession>A0A142C674</accession>
<dbReference type="PANTHER" id="PTHR10502:SF102">
    <property type="entry name" value="ANNEXIN B11"/>
    <property type="match status" value="1"/>
</dbReference>
<dbReference type="InterPro" id="IPR001464">
    <property type="entry name" value="Annexin"/>
</dbReference>
<organism evidence="6">
    <name type="scientific">Spironucleus vortens</name>
    <dbReference type="NCBI Taxonomy" id="58336"/>
    <lineage>
        <taxon>Eukaryota</taxon>
        <taxon>Metamonada</taxon>
        <taxon>Diplomonadida</taxon>
        <taxon>Hexamitidae</taxon>
        <taxon>Hexamitinae</taxon>
        <taxon>Spironucleus</taxon>
    </lineage>
</organism>
<protein>
    <submittedName>
        <fullName evidence="6">Annexin 6</fullName>
    </submittedName>
</protein>
<keyword evidence="5" id="KW-0812">Transmembrane</keyword>
<feature type="transmembrane region" description="Helical" evidence="5">
    <location>
        <begin position="20"/>
        <end position="37"/>
    </location>
</feature>
<dbReference type="InterPro" id="IPR037104">
    <property type="entry name" value="Annexin_sf"/>
</dbReference>
<keyword evidence="2" id="KW-0677">Repeat</keyword>
<dbReference type="Gene3D" id="1.10.220.10">
    <property type="entry name" value="Annexin"/>
    <property type="match status" value="3"/>
</dbReference>
<reference evidence="6" key="1">
    <citation type="submission" date="2015-12" db="EMBL/GenBank/DDBJ databases">
        <title>Comparative cell biology and evolution of annexins in diplomonads.</title>
        <authorList>
            <person name="Einarsson E."/>
            <person name="Astvaldsson A."/>
            <person name="Hultenby K."/>
            <person name="Andersson J.O."/>
            <person name="Svard S.G."/>
            <person name="Jerlstrom-Hultqvist J."/>
        </authorList>
    </citation>
    <scope>NUCLEOTIDE SEQUENCE</scope>
</reference>
<keyword evidence="3" id="KW-0041">Annexin</keyword>
<dbReference type="PROSITE" id="PS51897">
    <property type="entry name" value="ANNEXIN_2"/>
    <property type="match status" value="1"/>
</dbReference>
<name>A0A142C674_SPIVO</name>
<dbReference type="Pfam" id="PF00191">
    <property type="entry name" value="Annexin"/>
    <property type="match status" value="1"/>
</dbReference>
<dbReference type="GO" id="GO:0001786">
    <property type="term" value="F:phosphatidylserine binding"/>
    <property type="evidence" value="ECO:0007669"/>
    <property type="project" value="TreeGrafter"/>
</dbReference>
<evidence type="ECO:0000256" key="3">
    <source>
        <dbReference type="ARBA" id="ARBA00023216"/>
    </source>
</evidence>
<dbReference type="GO" id="GO:0005544">
    <property type="term" value="F:calcium-dependent phospholipid binding"/>
    <property type="evidence" value="ECO:0007669"/>
    <property type="project" value="InterPro"/>
</dbReference>
<evidence type="ECO:0000313" key="6">
    <source>
        <dbReference type="EMBL" id="AMP46325.1"/>
    </source>
</evidence>
<evidence type="ECO:0000256" key="5">
    <source>
        <dbReference type="SAM" id="Phobius"/>
    </source>
</evidence>